<accession>C9L947</accession>
<name>C9L947_BLAHA</name>
<proteinExistence type="predicted"/>
<evidence type="ECO:0000313" key="2">
    <source>
        <dbReference type="Proteomes" id="UP000003755"/>
    </source>
</evidence>
<dbReference type="Proteomes" id="UP000003755">
    <property type="component" value="Unassembled WGS sequence"/>
</dbReference>
<gene>
    <name evidence="1" type="ORF">BLAHAN_05929</name>
</gene>
<evidence type="ECO:0000313" key="1">
    <source>
        <dbReference type="EMBL" id="EEX21193.1"/>
    </source>
</evidence>
<dbReference type="KEGG" id="bhan:CGC63_15130"/>
<dbReference type="RefSeq" id="WP_003021888.1">
    <property type="nucleotide sequence ID" value="NZ_CP022413.2"/>
</dbReference>
<dbReference type="STRING" id="537007.BLAHAN_05929"/>
<organism evidence="1 2">
    <name type="scientific">Blautia hansenii DSM 20583</name>
    <dbReference type="NCBI Taxonomy" id="537007"/>
    <lineage>
        <taxon>Bacteria</taxon>
        <taxon>Bacillati</taxon>
        <taxon>Bacillota</taxon>
        <taxon>Clostridia</taxon>
        <taxon>Lachnospirales</taxon>
        <taxon>Lachnospiraceae</taxon>
        <taxon>Blautia</taxon>
    </lineage>
</organism>
<dbReference type="EMBL" id="ABYU02000027">
    <property type="protein sequence ID" value="EEX21193.1"/>
    <property type="molecule type" value="Genomic_DNA"/>
</dbReference>
<comment type="caution">
    <text evidence="1">The sequence shown here is derived from an EMBL/GenBank/DDBJ whole genome shotgun (WGS) entry which is preliminary data.</text>
</comment>
<keyword evidence="2" id="KW-1185">Reference proteome</keyword>
<reference evidence="1" key="1">
    <citation type="submission" date="2009-09" db="EMBL/GenBank/DDBJ databases">
        <authorList>
            <person name="Weinstock G."/>
            <person name="Sodergren E."/>
            <person name="Clifton S."/>
            <person name="Fulton L."/>
            <person name="Fulton B."/>
            <person name="Courtney L."/>
            <person name="Fronick C."/>
            <person name="Harrison M."/>
            <person name="Strong C."/>
            <person name="Farmer C."/>
            <person name="Delahaunty K."/>
            <person name="Markovic C."/>
            <person name="Hall O."/>
            <person name="Minx P."/>
            <person name="Tomlinson C."/>
            <person name="Mitreva M."/>
            <person name="Nelson J."/>
            <person name="Hou S."/>
            <person name="Wollam A."/>
            <person name="Pepin K.H."/>
            <person name="Johnson M."/>
            <person name="Bhonagiri V."/>
            <person name="Nash W.E."/>
            <person name="Warren W."/>
            <person name="Chinwalla A."/>
            <person name="Mardis E.R."/>
            <person name="Wilson R.K."/>
        </authorList>
    </citation>
    <scope>NUCLEOTIDE SEQUENCE [LARGE SCALE GENOMIC DNA]</scope>
    <source>
        <strain evidence="1">DSM 20583</strain>
    </source>
</reference>
<protein>
    <submittedName>
        <fullName evidence="1">Uncharacterized protein</fullName>
    </submittedName>
</protein>
<dbReference type="HOGENOM" id="CLU_2895009_0_0_9"/>
<dbReference type="AlphaFoldDB" id="C9L947"/>
<sequence length="62" mass="7316">MAKFNWVVITREDVIRAIERFLVNNPEYPEPREYSNAIVHAFQKFRVLPQLSVNGIETKVLK</sequence>